<dbReference type="RefSeq" id="WP_229590828.1">
    <property type="nucleotide sequence ID" value="NZ_AP024485.1"/>
</dbReference>
<keyword evidence="5 7" id="KW-1133">Transmembrane helix</keyword>
<feature type="transmembrane region" description="Helical" evidence="7">
    <location>
        <begin position="276"/>
        <end position="309"/>
    </location>
</feature>
<proteinExistence type="inferred from homology"/>
<name>A0ABN6EUF4_9BACT</name>
<evidence type="ECO:0000256" key="6">
    <source>
        <dbReference type="ARBA" id="ARBA00023136"/>
    </source>
</evidence>
<dbReference type="Proteomes" id="UP001053296">
    <property type="component" value="Chromosome"/>
</dbReference>
<feature type="transmembrane region" description="Helical" evidence="7">
    <location>
        <begin position="218"/>
        <end position="241"/>
    </location>
</feature>
<dbReference type="PANTHER" id="PTHR43663">
    <property type="entry name" value="CHROMATE TRANSPORT PROTEIN-RELATED"/>
    <property type="match status" value="1"/>
</dbReference>
<dbReference type="EMBL" id="AP024485">
    <property type="protein sequence ID" value="BCS88840.1"/>
    <property type="molecule type" value="Genomic_DNA"/>
</dbReference>
<dbReference type="InterPro" id="IPR052518">
    <property type="entry name" value="CHR_Transporter"/>
</dbReference>
<evidence type="ECO:0000256" key="1">
    <source>
        <dbReference type="ARBA" id="ARBA00004651"/>
    </source>
</evidence>
<dbReference type="Pfam" id="PF02417">
    <property type="entry name" value="Chromate_transp"/>
    <property type="match status" value="2"/>
</dbReference>
<keyword evidence="4 7" id="KW-0812">Transmembrane</keyword>
<dbReference type="InterPro" id="IPR003370">
    <property type="entry name" value="Chromate_transpt"/>
</dbReference>
<dbReference type="NCBIfam" id="TIGR00937">
    <property type="entry name" value="2A51"/>
    <property type="match status" value="1"/>
</dbReference>
<accession>A0ABN6EUF4</accession>
<feature type="transmembrane region" description="Helical" evidence="7">
    <location>
        <begin position="108"/>
        <end position="130"/>
    </location>
</feature>
<sequence>MRPALLLIFIRFLKLGLTAFGGPAMVPYIRAMAVDREKWLDGQNFRLGMSVTQIIPGATAMQVAAYVGLRARGGPGALAAYVGFSMPAFLLMVGLTVLYFSAQELAPVMAAFRGLQLVIVALISHAAFNFAQRYLDSLPARLLACLAGVWLGLRGNPILALVVVCTLAVFVFREEQGDGPRTTAPIDTRPIRFAGLLLACLIAFVAVLHFIDPTLSSLGLLMIKIDCFAFGGGYVSVPLMFHEVVEVHGWMSEARLMDGIALGQVTPGPIVMTGAFVGYALAGFMGALVAAVTVFSPSLIILCAATPFADRLTHSPIARRVLKGSLVSLVGLMAAIAVRFAISVEWGMLEILIALAAFIALRKKVDIIWVVLAGAVVSAVVL</sequence>
<evidence type="ECO:0000256" key="3">
    <source>
        <dbReference type="ARBA" id="ARBA00022475"/>
    </source>
</evidence>
<evidence type="ECO:0000313" key="8">
    <source>
        <dbReference type="EMBL" id="BCS88840.1"/>
    </source>
</evidence>
<feature type="transmembrane region" description="Helical" evidence="7">
    <location>
        <begin position="321"/>
        <end position="338"/>
    </location>
</feature>
<evidence type="ECO:0000256" key="4">
    <source>
        <dbReference type="ARBA" id="ARBA00022692"/>
    </source>
</evidence>
<evidence type="ECO:0000313" key="9">
    <source>
        <dbReference type="Proteomes" id="UP001053296"/>
    </source>
</evidence>
<protein>
    <submittedName>
        <fullName evidence="8">Transporter</fullName>
    </submittedName>
</protein>
<comment type="similarity">
    <text evidence="2">Belongs to the chromate ion transporter (CHR) (TC 2.A.51) family.</text>
</comment>
<dbReference type="PIRSF" id="PIRSF004810">
    <property type="entry name" value="ChrA"/>
    <property type="match status" value="1"/>
</dbReference>
<feature type="transmembrane region" description="Helical" evidence="7">
    <location>
        <begin position="47"/>
        <end position="69"/>
    </location>
</feature>
<keyword evidence="6 7" id="KW-0472">Membrane</keyword>
<feature type="transmembrane region" description="Helical" evidence="7">
    <location>
        <begin position="81"/>
        <end position="102"/>
    </location>
</feature>
<dbReference type="InterPro" id="IPR014047">
    <property type="entry name" value="Chr_Tranpt_l_chain"/>
</dbReference>
<evidence type="ECO:0000256" key="5">
    <source>
        <dbReference type="ARBA" id="ARBA00022989"/>
    </source>
</evidence>
<evidence type="ECO:0000256" key="7">
    <source>
        <dbReference type="SAM" id="Phobius"/>
    </source>
</evidence>
<keyword evidence="3" id="KW-1003">Cell membrane</keyword>
<reference evidence="8" key="1">
    <citation type="journal article" date="2022" name="Arch. Microbiol.">
        <title>Pseudodesulfovibrio sediminis sp. nov., a mesophilic and neutrophilic sulfate-reducing bacterium isolated from sediment of a brackish lake.</title>
        <authorList>
            <person name="Takahashi A."/>
            <person name="Kojima H."/>
            <person name="Watanabe M."/>
            <person name="Fukui M."/>
        </authorList>
    </citation>
    <scope>NUCLEOTIDE SEQUENCE</scope>
    <source>
        <strain evidence="8">SF6</strain>
    </source>
</reference>
<organism evidence="8 9">
    <name type="scientific">Pseudodesulfovibrio sediminis</name>
    <dbReference type="NCBI Taxonomy" id="2810563"/>
    <lineage>
        <taxon>Bacteria</taxon>
        <taxon>Pseudomonadati</taxon>
        <taxon>Thermodesulfobacteriota</taxon>
        <taxon>Desulfovibrionia</taxon>
        <taxon>Desulfovibrionales</taxon>
        <taxon>Desulfovibrionaceae</taxon>
    </lineage>
</organism>
<feature type="transmembrane region" description="Helical" evidence="7">
    <location>
        <begin position="191"/>
        <end position="211"/>
    </location>
</feature>
<evidence type="ECO:0000256" key="2">
    <source>
        <dbReference type="ARBA" id="ARBA00005262"/>
    </source>
</evidence>
<dbReference type="PANTHER" id="PTHR43663:SF1">
    <property type="entry name" value="CHROMATE TRANSPORTER"/>
    <property type="match status" value="1"/>
</dbReference>
<comment type="subcellular location">
    <subcellularLocation>
        <location evidence="1">Cell membrane</location>
        <topology evidence="1">Multi-pass membrane protein</topology>
    </subcellularLocation>
</comment>
<keyword evidence="9" id="KW-1185">Reference proteome</keyword>
<gene>
    <name evidence="8" type="ORF">PSDVSF_20820</name>
</gene>
<feature type="transmembrane region" description="Helical" evidence="7">
    <location>
        <begin position="142"/>
        <end position="171"/>
    </location>
</feature>